<sequence>MPESLNENKPPVPAEPGMKNQIVVDDYRRIDKILDEERTYLLNIVTKIKKAKSNVLSSKIFGYKIFAFAKYEQEQRMMIGLNVYKDVNIRELEEFRCRAFIFVQAMSPSSFNFENAHGTPYVLADRDA</sequence>
<dbReference type="VEuPathDB" id="FungiDB:MCYG_07839"/>
<protein>
    <submittedName>
        <fullName evidence="1">Uncharacterized protein</fullName>
    </submittedName>
</protein>
<keyword evidence="2" id="KW-1185">Reference proteome</keyword>
<dbReference type="HOGENOM" id="CLU_1959073_0_0_1"/>
<evidence type="ECO:0000313" key="2">
    <source>
        <dbReference type="Proteomes" id="UP000002035"/>
    </source>
</evidence>
<dbReference type="OrthoDB" id="10248520at2759"/>
<dbReference type="eggNOG" id="KOG0358">
    <property type="taxonomic scope" value="Eukaryota"/>
</dbReference>
<proteinExistence type="predicted"/>
<dbReference type="RefSeq" id="XP_002844056.1">
    <property type="nucleotide sequence ID" value="XM_002844010.1"/>
</dbReference>
<evidence type="ECO:0000313" key="1">
    <source>
        <dbReference type="EMBL" id="EEQ35020.1"/>
    </source>
</evidence>
<dbReference type="InterPro" id="IPR027409">
    <property type="entry name" value="GroEL-like_apical_dom_sf"/>
</dbReference>
<dbReference type="SUPFAM" id="SSF52029">
    <property type="entry name" value="GroEL apical domain-like"/>
    <property type="match status" value="1"/>
</dbReference>
<dbReference type="STRING" id="554155.C5FXI0"/>
<dbReference type="Gene3D" id="3.50.7.10">
    <property type="entry name" value="GroEL"/>
    <property type="match status" value="1"/>
</dbReference>
<gene>
    <name evidence="1" type="ORF">MCYG_07839</name>
</gene>
<name>C5FXI0_ARTOC</name>
<dbReference type="GeneID" id="9230404"/>
<accession>C5FXI0</accession>
<organism evidence="1 2">
    <name type="scientific">Arthroderma otae (strain ATCC MYA-4605 / CBS 113480)</name>
    <name type="common">Microsporum canis</name>
    <dbReference type="NCBI Taxonomy" id="554155"/>
    <lineage>
        <taxon>Eukaryota</taxon>
        <taxon>Fungi</taxon>
        <taxon>Dikarya</taxon>
        <taxon>Ascomycota</taxon>
        <taxon>Pezizomycotina</taxon>
        <taxon>Eurotiomycetes</taxon>
        <taxon>Eurotiomycetidae</taxon>
        <taxon>Onygenales</taxon>
        <taxon>Arthrodermataceae</taxon>
        <taxon>Microsporum</taxon>
    </lineage>
</organism>
<dbReference type="AlphaFoldDB" id="C5FXI0"/>
<dbReference type="Proteomes" id="UP000002035">
    <property type="component" value="Unassembled WGS sequence"/>
</dbReference>
<reference evidence="2" key="1">
    <citation type="journal article" date="2012" name="MBio">
        <title>Comparative genome analysis of Trichophyton rubrum and related dermatophytes reveals candidate genes involved in infection.</title>
        <authorList>
            <person name="Martinez D.A."/>
            <person name="Oliver B.G."/>
            <person name="Graeser Y."/>
            <person name="Goldberg J.M."/>
            <person name="Li W."/>
            <person name="Martinez-Rossi N.M."/>
            <person name="Monod M."/>
            <person name="Shelest E."/>
            <person name="Barton R.C."/>
            <person name="Birch E."/>
            <person name="Brakhage A.A."/>
            <person name="Chen Z."/>
            <person name="Gurr S.J."/>
            <person name="Heiman D."/>
            <person name="Heitman J."/>
            <person name="Kosti I."/>
            <person name="Rossi A."/>
            <person name="Saif S."/>
            <person name="Samalova M."/>
            <person name="Saunders C.W."/>
            <person name="Shea T."/>
            <person name="Summerbell R.C."/>
            <person name="Xu J."/>
            <person name="Young S."/>
            <person name="Zeng Q."/>
            <person name="Birren B.W."/>
            <person name="Cuomo C.A."/>
            <person name="White T.C."/>
        </authorList>
    </citation>
    <scope>NUCLEOTIDE SEQUENCE [LARGE SCALE GENOMIC DNA]</scope>
    <source>
        <strain evidence="2">ATCC MYA-4605 / CBS 113480</strain>
    </source>
</reference>
<dbReference type="EMBL" id="DS995707">
    <property type="protein sequence ID" value="EEQ35020.1"/>
    <property type="molecule type" value="Genomic_DNA"/>
</dbReference>